<proteinExistence type="predicted"/>
<reference evidence="2" key="1">
    <citation type="submission" date="2020-01" db="EMBL/GenBank/DDBJ databases">
        <authorList>
            <person name="Mishra B."/>
        </authorList>
    </citation>
    <scope>NUCLEOTIDE SEQUENCE [LARGE SCALE GENOMIC DNA]</scope>
</reference>
<evidence type="ECO:0000313" key="3">
    <source>
        <dbReference type="Proteomes" id="UP000467841"/>
    </source>
</evidence>
<evidence type="ECO:0000256" key="1">
    <source>
        <dbReference type="SAM" id="MobiDB-lite"/>
    </source>
</evidence>
<comment type="caution">
    <text evidence="2">The sequence shown here is derived from an EMBL/GenBank/DDBJ whole genome shotgun (WGS) entry which is preliminary data.</text>
</comment>
<feature type="compositionally biased region" description="Basic and acidic residues" evidence="1">
    <location>
        <begin position="117"/>
        <end position="135"/>
    </location>
</feature>
<dbReference type="Proteomes" id="UP000467841">
    <property type="component" value="Unassembled WGS sequence"/>
</dbReference>
<organism evidence="2 3">
    <name type="scientific">Microthlaspi erraticum</name>
    <dbReference type="NCBI Taxonomy" id="1685480"/>
    <lineage>
        <taxon>Eukaryota</taxon>
        <taxon>Viridiplantae</taxon>
        <taxon>Streptophyta</taxon>
        <taxon>Embryophyta</taxon>
        <taxon>Tracheophyta</taxon>
        <taxon>Spermatophyta</taxon>
        <taxon>Magnoliopsida</taxon>
        <taxon>eudicotyledons</taxon>
        <taxon>Gunneridae</taxon>
        <taxon>Pentapetalae</taxon>
        <taxon>rosids</taxon>
        <taxon>malvids</taxon>
        <taxon>Brassicales</taxon>
        <taxon>Brassicaceae</taxon>
        <taxon>Coluteocarpeae</taxon>
        <taxon>Microthlaspi</taxon>
    </lineage>
</organism>
<dbReference type="EMBL" id="CACVBM020000577">
    <property type="protein sequence ID" value="CAA7021057.1"/>
    <property type="molecule type" value="Genomic_DNA"/>
</dbReference>
<keyword evidence="3" id="KW-1185">Reference proteome</keyword>
<gene>
    <name evidence="2" type="ORF">MERR_LOCUS8292</name>
</gene>
<feature type="region of interest" description="Disordered" evidence="1">
    <location>
        <begin position="51"/>
        <end position="135"/>
    </location>
</feature>
<accession>A0A6D2I2K1</accession>
<sequence length="135" mass="15341">MDFIKTTSRALNWSRRLTPTARTGDRGTIVPRSTRAELRVPSRLVHGRAHVPTREAWSTRPSLATISRARPHRANREGIASADRSPQSVHTHDRTVRPGRHVRQNLRPISSVRPTRRPNDESLGHDRPDRTDGRS</sequence>
<dbReference type="AlphaFoldDB" id="A0A6D2I2K1"/>
<protein>
    <submittedName>
        <fullName evidence="2">Uncharacterized protein</fullName>
    </submittedName>
</protein>
<name>A0A6D2I2K1_9BRAS</name>
<evidence type="ECO:0000313" key="2">
    <source>
        <dbReference type="EMBL" id="CAA7021057.1"/>
    </source>
</evidence>